<name>A0ABV7DGQ6_9HYPH</name>
<comment type="subcellular location">
    <subcellularLocation>
        <location evidence="1">Secreted</location>
    </subcellularLocation>
</comment>
<dbReference type="Gene3D" id="2.150.10.10">
    <property type="entry name" value="Serralysin-like metalloprotease, C-terminal"/>
    <property type="match status" value="4"/>
</dbReference>
<evidence type="ECO:0000256" key="1">
    <source>
        <dbReference type="ARBA" id="ARBA00004613"/>
    </source>
</evidence>
<proteinExistence type="predicted"/>
<dbReference type="InterPro" id="IPR018511">
    <property type="entry name" value="Hemolysin-typ_Ca-bd_CS"/>
</dbReference>
<dbReference type="PANTHER" id="PTHR38340">
    <property type="entry name" value="S-LAYER PROTEIN"/>
    <property type="match status" value="1"/>
</dbReference>
<evidence type="ECO:0000313" key="3">
    <source>
        <dbReference type="EMBL" id="MFC3073477.1"/>
    </source>
</evidence>
<dbReference type="RefSeq" id="WP_380703850.1">
    <property type="nucleotide sequence ID" value="NZ_JBHRSP010000016.1"/>
</dbReference>
<protein>
    <submittedName>
        <fullName evidence="3">Calcium-binding protein</fullName>
    </submittedName>
</protein>
<dbReference type="Pfam" id="PF00353">
    <property type="entry name" value="HemolysinCabind"/>
    <property type="match status" value="4"/>
</dbReference>
<dbReference type="SUPFAM" id="SSF51120">
    <property type="entry name" value="beta-Roll"/>
    <property type="match status" value="2"/>
</dbReference>
<dbReference type="EMBL" id="JBHRSP010000016">
    <property type="protein sequence ID" value="MFC3073477.1"/>
    <property type="molecule type" value="Genomic_DNA"/>
</dbReference>
<keyword evidence="4" id="KW-1185">Reference proteome</keyword>
<dbReference type="PROSITE" id="PS00330">
    <property type="entry name" value="HEMOLYSIN_CALCIUM"/>
    <property type="match status" value="4"/>
</dbReference>
<organism evidence="3 4">
    <name type="scientific">Shinella pollutisoli</name>
    <dbReference type="NCBI Taxonomy" id="2250594"/>
    <lineage>
        <taxon>Bacteria</taxon>
        <taxon>Pseudomonadati</taxon>
        <taxon>Pseudomonadota</taxon>
        <taxon>Alphaproteobacteria</taxon>
        <taxon>Hyphomicrobiales</taxon>
        <taxon>Rhizobiaceae</taxon>
        <taxon>Shinella</taxon>
    </lineage>
</organism>
<evidence type="ECO:0000313" key="4">
    <source>
        <dbReference type="Proteomes" id="UP001595377"/>
    </source>
</evidence>
<evidence type="ECO:0000256" key="2">
    <source>
        <dbReference type="ARBA" id="ARBA00022525"/>
    </source>
</evidence>
<gene>
    <name evidence="3" type="ORF">ACFOHH_10210</name>
</gene>
<dbReference type="PANTHER" id="PTHR38340:SF1">
    <property type="entry name" value="S-LAYER PROTEIN"/>
    <property type="match status" value="1"/>
</dbReference>
<reference evidence="4" key="1">
    <citation type="journal article" date="2019" name="Int. J. Syst. Evol. Microbiol.">
        <title>The Global Catalogue of Microorganisms (GCM) 10K type strain sequencing project: providing services to taxonomists for standard genome sequencing and annotation.</title>
        <authorList>
            <consortium name="The Broad Institute Genomics Platform"/>
            <consortium name="The Broad Institute Genome Sequencing Center for Infectious Disease"/>
            <person name="Wu L."/>
            <person name="Ma J."/>
        </authorList>
    </citation>
    <scope>NUCLEOTIDE SEQUENCE [LARGE SCALE GENOMIC DNA]</scope>
    <source>
        <strain evidence="4">KCTC 52677</strain>
    </source>
</reference>
<comment type="caution">
    <text evidence="3">The sequence shown here is derived from an EMBL/GenBank/DDBJ whole genome shotgun (WGS) entry which is preliminary data.</text>
</comment>
<dbReference type="InterPro" id="IPR050557">
    <property type="entry name" value="RTX_toxin/Mannuronan_C5-epim"/>
</dbReference>
<dbReference type="Proteomes" id="UP001595377">
    <property type="component" value="Unassembled WGS sequence"/>
</dbReference>
<dbReference type="InterPro" id="IPR001343">
    <property type="entry name" value="Hemolysn_Ca-bd"/>
</dbReference>
<sequence length="476" mass="49912">MTITINLNSTKGVNFNKEFKSFFSGLVPTGWPYILGGASQFEGKQIVLLDEIKAGKEKDTKAIVLDGKDFNYYFNDHTLSGTMTSIRLSTLGRSYDPETKGFTQNSAGLITNVTTPIEIKGLKISNAYRQRGDFHDTAYALMGGGHSVGARSDPSKLEKFLWADAHKVNGSAGADTYSGTKYADVVHGNGGNDTLKGGAGNDKLYGGKGTDKLYGEAGNDLLDGGAGADRLAGGKGNDTYVVDNAKDRVVETSGQGTDLVKASVSYMLANHVEKLTLTGSKAIDGIGNGLANTITGNAKANTLKGGAGNDTLKGGSGNDKLYGNSGSDKLYGGTGKDTLDGGSGNDLLKGESGNDKLYGGAGADKLYGGSGKDTFVFKSVKETTAASKGRDTIYDFDGKAGDRIDLRSIDASTKKGGDQAFKFIGTDDFSKTAGELRYEKKASDSHVYGDVNGDGKADFAIHFDDALSFSKGYFLL</sequence>
<accession>A0ABV7DGQ6</accession>
<dbReference type="PRINTS" id="PR00313">
    <property type="entry name" value="CABNDNGRPT"/>
</dbReference>
<keyword evidence="2" id="KW-0964">Secreted</keyword>
<dbReference type="Gene3D" id="3.30.1500.10">
    <property type="entry name" value="Haem-binding HasA"/>
    <property type="match status" value="1"/>
</dbReference>
<dbReference type="InterPro" id="IPR036912">
    <property type="entry name" value="HasA_haem-bd_sf"/>
</dbReference>
<dbReference type="InterPro" id="IPR011049">
    <property type="entry name" value="Serralysin-like_metalloprot_C"/>
</dbReference>